<organism evidence="1 2">
    <name type="scientific">Melastoma candidum</name>
    <dbReference type="NCBI Taxonomy" id="119954"/>
    <lineage>
        <taxon>Eukaryota</taxon>
        <taxon>Viridiplantae</taxon>
        <taxon>Streptophyta</taxon>
        <taxon>Embryophyta</taxon>
        <taxon>Tracheophyta</taxon>
        <taxon>Spermatophyta</taxon>
        <taxon>Magnoliopsida</taxon>
        <taxon>eudicotyledons</taxon>
        <taxon>Gunneridae</taxon>
        <taxon>Pentapetalae</taxon>
        <taxon>rosids</taxon>
        <taxon>malvids</taxon>
        <taxon>Myrtales</taxon>
        <taxon>Melastomataceae</taxon>
        <taxon>Melastomatoideae</taxon>
        <taxon>Melastomateae</taxon>
        <taxon>Melastoma</taxon>
    </lineage>
</organism>
<accession>A0ACB9S7N1</accession>
<proteinExistence type="predicted"/>
<reference evidence="2" key="1">
    <citation type="journal article" date="2023" name="Front. Plant Sci.">
        <title>Chromosomal-level genome assembly of Melastoma candidum provides insights into trichome evolution.</title>
        <authorList>
            <person name="Zhong Y."/>
            <person name="Wu W."/>
            <person name="Sun C."/>
            <person name="Zou P."/>
            <person name="Liu Y."/>
            <person name="Dai S."/>
            <person name="Zhou R."/>
        </authorList>
    </citation>
    <scope>NUCLEOTIDE SEQUENCE [LARGE SCALE GENOMIC DNA]</scope>
</reference>
<name>A0ACB9S7N1_9MYRT</name>
<keyword evidence="2" id="KW-1185">Reference proteome</keyword>
<dbReference type="Proteomes" id="UP001057402">
    <property type="component" value="Chromosome 2"/>
</dbReference>
<dbReference type="EMBL" id="CM042881">
    <property type="protein sequence ID" value="KAI4387205.1"/>
    <property type="molecule type" value="Genomic_DNA"/>
</dbReference>
<sequence length="463" mass="51003">MDRRLGAVETIHEEDGEDSPPLSSTPSSPLSPASSPFLSMVEKWSARSGQKPDVVIKVQGMCFHLHKDRLTTRSNYLKRRLTEGASDLTLSPPLNLSVDTFHLVAEFCYGFSISVTPFNVASLATAAVILEMTPGDGCDGGDDLRLRTETSFRQYVSVNVEYIPILFRSCLDLLPEAEKEALLVSRCLEAWGGVVDGDGAVSDSLCTWLEDVVRVKIGDFSSMVESLHHRLTSHDVLYKIIDLYLKEWGGKLSEQQMAQLCDAVDCTRLSPGQLVHAVQNPRVPLRFVIRAMLVEHLHTRHSVASAYDRLPTRPNPRDRGRPLKVPTLGSILRRDAAERQAAQLKSAMEATNSRIEGLEKEIDEMKERLLGNKEDGSAKLEGPVDGSRSMSFHFGQATAAEKAVGRGGKGSVSLRTESEGSTLMEKESTRRNNHGFGRRLVQGLKNVFGVGNEKSIKGGRHLK</sequence>
<protein>
    <submittedName>
        <fullName evidence="1">Uncharacterized protein</fullName>
    </submittedName>
</protein>
<gene>
    <name evidence="1" type="ORF">MLD38_005054</name>
</gene>
<comment type="caution">
    <text evidence="1">The sequence shown here is derived from an EMBL/GenBank/DDBJ whole genome shotgun (WGS) entry which is preliminary data.</text>
</comment>
<evidence type="ECO:0000313" key="1">
    <source>
        <dbReference type="EMBL" id="KAI4387205.1"/>
    </source>
</evidence>
<evidence type="ECO:0000313" key="2">
    <source>
        <dbReference type="Proteomes" id="UP001057402"/>
    </source>
</evidence>